<protein>
    <submittedName>
        <fullName evidence="2">Uncharacterized protein</fullName>
    </submittedName>
</protein>
<name>A0A2Z7CXE0_9LAMI</name>
<keyword evidence="3" id="KW-1185">Reference proteome</keyword>
<feature type="compositionally biased region" description="Polar residues" evidence="1">
    <location>
        <begin position="176"/>
        <end position="197"/>
    </location>
</feature>
<proteinExistence type="predicted"/>
<gene>
    <name evidence="2" type="ORF">F511_07627</name>
</gene>
<dbReference type="EMBL" id="KQ993020">
    <property type="protein sequence ID" value="KZV49506.1"/>
    <property type="molecule type" value="Genomic_DNA"/>
</dbReference>
<dbReference type="Proteomes" id="UP000250235">
    <property type="component" value="Unassembled WGS sequence"/>
</dbReference>
<evidence type="ECO:0000313" key="2">
    <source>
        <dbReference type="EMBL" id="KZV49506.1"/>
    </source>
</evidence>
<dbReference type="AlphaFoldDB" id="A0A2Z7CXE0"/>
<organism evidence="2 3">
    <name type="scientific">Dorcoceras hygrometricum</name>
    <dbReference type="NCBI Taxonomy" id="472368"/>
    <lineage>
        <taxon>Eukaryota</taxon>
        <taxon>Viridiplantae</taxon>
        <taxon>Streptophyta</taxon>
        <taxon>Embryophyta</taxon>
        <taxon>Tracheophyta</taxon>
        <taxon>Spermatophyta</taxon>
        <taxon>Magnoliopsida</taxon>
        <taxon>eudicotyledons</taxon>
        <taxon>Gunneridae</taxon>
        <taxon>Pentapetalae</taxon>
        <taxon>asterids</taxon>
        <taxon>lamiids</taxon>
        <taxon>Lamiales</taxon>
        <taxon>Gesneriaceae</taxon>
        <taxon>Didymocarpoideae</taxon>
        <taxon>Trichosporeae</taxon>
        <taxon>Loxocarpinae</taxon>
        <taxon>Dorcoceras</taxon>
    </lineage>
</organism>
<evidence type="ECO:0000256" key="1">
    <source>
        <dbReference type="SAM" id="MobiDB-lite"/>
    </source>
</evidence>
<sequence length="233" mass="25668">MGNADPNNTKAGKEIQGQDSVRRAIKTSNHATCCNQCYAMHEGYQGSDDTLENHLNQPLYQHGVSTREIIGTTHLSASHNVALNQVINQSVNQDQDTSIQEESYDRNQLFLSTKSAATNRRCISLHAPKRRRSVPTADDRFLPKQRTADILLLTQSVTTQNDVASGTRHPRCQQLIKPTSGHTNNSNDDIRDTSPSLPTAGHKALHPKRCVPTYQNDVALPSAASHSKQQLVA</sequence>
<reference evidence="2 3" key="1">
    <citation type="journal article" date="2015" name="Proc. Natl. Acad. Sci. U.S.A.">
        <title>The resurrection genome of Boea hygrometrica: A blueprint for survival of dehydration.</title>
        <authorList>
            <person name="Xiao L."/>
            <person name="Yang G."/>
            <person name="Zhang L."/>
            <person name="Yang X."/>
            <person name="Zhao S."/>
            <person name="Ji Z."/>
            <person name="Zhou Q."/>
            <person name="Hu M."/>
            <person name="Wang Y."/>
            <person name="Chen M."/>
            <person name="Xu Y."/>
            <person name="Jin H."/>
            <person name="Xiao X."/>
            <person name="Hu G."/>
            <person name="Bao F."/>
            <person name="Hu Y."/>
            <person name="Wan P."/>
            <person name="Li L."/>
            <person name="Deng X."/>
            <person name="Kuang T."/>
            <person name="Xiang C."/>
            <person name="Zhu J.K."/>
            <person name="Oliver M.J."/>
            <person name="He Y."/>
        </authorList>
    </citation>
    <scope>NUCLEOTIDE SEQUENCE [LARGE SCALE GENOMIC DNA]</scope>
    <source>
        <strain evidence="3">cv. XS01</strain>
    </source>
</reference>
<evidence type="ECO:0000313" key="3">
    <source>
        <dbReference type="Proteomes" id="UP000250235"/>
    </source>
</evidence>
<feature type="compositionally biased region" description="Polar residues" evidence="1">
    <location>
        <begin position="1"/>
        <end position="10"/>
    </location>
</feature>
<feature type="region of interest" description="Disordered" evidence="1">
    <location>
        <begin position="161"/>
        <end position="204"/>
    </location>
</feature>
<feature type="region of interest" description="Disordered" evidence="1">
    <location>
        <begin position="1"/>
        <end position="22"/>
    </location>
</feature>
<accession>A0A2Z7CXE0</accession>